<proteinExistence type="predicted"/>
<gene>
    <name evidence="1" type="ORF">MTR67_038943</name>
</gene>
<evidence type="ECO:0000313" key="1">
    <source>
        <dbReference type="EMBL" id="WMV45558.1"/>
    </source>
</evidence>
<protein>
    <submittedName>
        <fullName evidence="1">Uncharacterized protein</fullName>
    </submittedName>
</protein>
<name>A0AAF0ZPY7_SOLVR</name>
<dbReference type="AlphaFoldDB" id="A0AAF0ZPY7"/>
<dbReference type="EMBL" id="CP133620">
    <property type="protein sequence ID" value="WMV45558.1"/>
    <property type="molecule type" value="Genomic_DNA"/>
</dbReference>
<accession>A0AAF0ZPY7</accession>
<organism evidence="1 2">
    <name type="scientific">Solanum verrucosum</name>
    <dbReference type="NCBI Taxonomy" id="315347"/>
    <lineage>
        <taxon>Eukaryota</taxon>
        <taxon>Viridiplantae</taxon>
        <taxon>Streptophyta</taxon>
        <taxon>Embryophyta</taxon>
        <taxon>Tracheophyta</taxon>
        <taxon>Spermatophyta</taxon>
        <taxon>Magnoliopsida</taxon>
        <taxon>eudicotyledons</taxon>
        <taxon>Gunneridae</taxon>
        <taxon>Pentapetalae</taxon>
        <taxon>asterids</taxon>
        <taxon>lamiids</taxon>
        <taxon>Solanales</taxon>
        <taxon>Solanaceae</taxon>
        <taxon>Solanoideae</taxon>
        <taxon>Solaneae</taxon>
        <taxon>Solanum</taxon>
    </lineage>
</organism>
<feature type="non-terminal residue" evidence="1">
    <location>
        <position position="1"/>
    </location>
</feature>
<sequence>SSSRSLFLFLQKSFREIISSLSGDNALLETQPIAGVS</sequence>
<evidence type="ECO:0000313" key="2">
    <source>
        <dbReference type="Proteomes" id="UP001234989"/>
    </source>
</evidence>
<dbReference type="Proteomes" id="UP001234989">
    <property type="component" value="Chromosome 9"/>
</dbReference>
<keyword evidence="2" id="KW-1185">Reference proteome</keyword>
<reference evidence="1" key="1">
    <citation type="submission" date="2023-08" db="EMBL/GenBank/DDBJ databases">
        <title>A de novo genome assembly of Solanum verrucosum Schlechtendal, a Mexican diploid species geographically isolated from the other diploid A-genome species in potato relatives.</title>
        <authorList>
            <person name="Hosaka K."/>
        </authorList>
    </citation>
    <scope>NUCLEOTIDE SEQUENCE</scope>
    <source>
        <tissue evidence="1">Young leaves</tissue>
    </source>
</reference>